<protein>
    <submittedName>
        <fullName evidence="2">Type 1 glutamine amidotransferase</fullName>
    </submittedName>
</protein>
<reference evidence="2 3" key="1">
    <citation type="submission" date="2019-04" db="EMBL/GenBank/DDBJ databases">
        <title>Sphingobacterium olei sp. nov., isolated from oil-contaminated soil.</title>
        <authorList>
            <person name="Liu B."/>
        </authorList>
    </citation>
    <scope>NUCLEOTIDE SEQUENCE [LARGE SCALE GENOMIC DNA]</scope>
    <source>
        <strain evidence="2 3">Y3L14</strain>
    </source>
</reference>
<dbReference type="EMBL" id="SUKA01000001">
    <property type="protein sequence ID" value="TJY68628.1"/>
    <property type="molecule type" value="Genomic_DNA"/>
</dbReference>
<dbReference type="FunFam" id="3.40.50.880:FF:000033">
    <property type="entry name" value="Glutamine amidotransferase class-I"/>
    <property type="match status" value="1"/>
</dbReference>
<evidence type="ECO:0000259" key="1">
    <source>
        <dbReference type="Pfam" id="PF00117"/>
    </source>
</evidence>
<dbReference type="GO" id="GO:0016740">
    <property type="term" value="F:transferase activity"/>
    <property type="evidence" value="ECO:0007669"/>
    <property type="project" value="UniProtKB-KW"/>
</dbReference>
<dbReference type="Gene3D" id="3.40.50.880">
    <property type="match status" value="1"/>
</dbReference>
<dbReference type="InterPro" id="IPR017926">
    <property type="entry name" value="GATASE"/>
</dbReference>
<evidence type="ECO:0000313" key="3">
    <source>
        <dbReference type="Proteomes" id="UP000309872"/>
    </source>
</evidence>
<dbReference type="SUPFAM" id="SSF52317">
    <property type="entry name" value="Class I glutamine amidotransferase-like"/>
    <property type="match status" value="1"/>
</dbReference>
<dbReference type="GO" id="GO:0005829">
    <property type="term" value="C:cytosol"/>
    <property type="evidence" value="ECO:0007669"/>
    <property type="project" value="TreeGrafter"/>
</dbReference>
<dbReference type="Proteomes" id="UP000309872">
    <property type="component" value="Unassembled WGS sequence"/>
</dbReference>
<sequence length="232" mass="26072">MNVHYLQHVPFEGLGYIEDWLIENKSSISSTRFYEADYNLPAVENIDALIIMGGPMGVYDTVPHPWLLEEKQFIADCIESGKKVLGICLGAQLLADNLGAKVYGASHREIGWFPVKPAEESKQLSWFYDLFKDQPTVFHWHGDQFEIPEGGLDLLSSAANNNQAFSYGDNLIGLQFHLEVTRDTLSDMLENGASELTDAPYIQKVAEITAREANIARCNAMMAKILESWLDR</sequence>
<dbReference type="CDD" id="cd01741">
    <property type="entry name" value="GATase1_1"/>
    <property type="match status" value="1"/>
</dbReference>
<evidence type="ECO:0000313" key="2">
    <source>
        <dbReference type="EMBL" id="TJY68628.1"/>
    </source>
</evidence>
<dbReference type="InterPro" id="IPR029062">
    <property type="entry name" value="Class_I_gatase-like"/>
</dbReference>
<organism evidence="2 3">
    <name type="scientific">Sphingobacterium alkalisoli</name>
    <dbReference type="NCBI Taxonomy" id="1874115"/>
    <lineage>
        <taxon>Bacteria</taxon>
        <taxon>Pseudomonadati</taxon>
        <taxon>Bacteroidota</taxon>
        <taxon>Sphingobacteriia</taxon>
        <taxon>Sphingobacteriales</taxon>
        <taxon>Sphingobacteriaceae</taxon>
        <taxon>Sphingobacterium</taxon>
    </lineage>
</organism>
<dbReference type="PROSITE" id="PS51273">
    <property type="entry name" value="GATASE_TYPE_1"/>
    <property type="match status" value="1"/>
</dbReference>
<keyword evidence="2" id="KW-0808">Transferase</keyword>
<proteinExistence type="predicted"/>
<dbReference type="PANTHER" id="PTHR42695">
    <property type="entry name" value="GLUTAMINE AMIDOTRANSFERASE YLR126C-RELATED"/>
    <property type="match status" value="1"/>
</dbReference>
<dbReference type="PANTHER" id="PTHR42695:SF5">
    <property type="entry name" value="GLUTAMINE AMIDOTRANSFERASE YLR126C-RELATED"/>
    <property type="match status" value="1"/>
</dbReference>
<gene>
    <name evidence="2" type="ORF">FAZ19_05060</name>
</gene>
<dbReference type="OrthoDB" id="9807137at2"/>
<accession>A0A4U0HA00</accession>
<dbReference type="Pfam" id="PF00117">
    <property type="entry name" value="GATase"/>
    <property type="match status" value="1"/>
</dbReference>
<keyword evidence="2" id="KW-0315">Glutamine amidotransferase</keyword>
<dbReference type="InterPro" id="IPR044992">
    <property type="entry name" value="ChyE-like"/>
</dbReference>
<keyword evidence="3" id="KW-1185">Reference proteome</keyword>
<name>A0A4U0HA00_9SPHI</name>
<dbReference type="RefSeq" id="WP_136819556.1">
    <property type="nucleotide sequence ID" value="NZ_BMJX01000001.1"/>
</dbReference>
<dbReference type="AlphaFoldDB" id="A0A4U0HA00"/>
<comment type="caution">
    <text evidence="2">The sequence shown here is derived from an EMBL/GenBank/DDBJ whole genome shotgun (WGS) entry which is preliminary data.</text>
</comment>
<feature type="domain" description="Glutamine amidotransferase" evidence="1">
    <location>
        <begin position="41"/>
        <end position="192"/>
    </location>
</feature>